<sequence length="43" mass="4178">MTGDPAEPVMATAEGLAVDAAVDAPREELMAAAVLAAQAVPVG</sequence>
<name>A0AAU2A3B3_9ACTN</name>
<organism evidence="1">
    <name type="scientific">Streptomyces sp. NBC_00093</name>
    <dbReference type="NCBI Taxonomy" id="2975649"/>
    <lineage>
        <taxon>Bacteria</taxon>
        <taxon>Bacillati</taxon>
        <taxon>Actinomycetota</taxon>
        <taxon>Actinomycetes</taxon>
        <taxon>Kitasatosporales</taxon>
        <taxon>Streptomycetaceae</taxon>
        <taxon>Streptomyces</taxon>
    </lineage>
</organism>
<dbReference type="AlphaFoldDB" id="A0AAU2A3B3"/>
<reference evidence="1" key="1">
    <citation type="submission" date="2022-10" db="EMBL/GenBank/DDBJ databases">
        <title>The complete genomes of actinobacterial strains from the NBC collection.</title>
        <authorList>
            <person name="Joergensen T.S."/>
            <person name="Alvarez Arevalo M."/>
            <person name="Sterndorff E.B."/>
            <person name="Faurdal D."/>
            <person name="Vuksanovic O."/>
            <person name="Mourched A.-S."/>
            <person name="Charusanti P."/>
            <person name="Shaw S."/>
            <person name="Blin K."/>
            <person name="Weber T."/>
        </authorList>
    </citation>
    <scope>NUCLEOTIDE SEQUENCE</scope>
    <source>
        <strain evidence="1">NBC_00093</strain>
    </source>
</reference>
<evidence type="ECO:0000313" key="1">
    <source>
        <dbReference type="EMBL" id="WTT18328.1"/>
    </source>
</evidence>
<accession>A0AAU2A3B3</accession>
<gene>
    <name evidence="1" type="ORF">OHA22_23715</name>
</gene>
<proteinExistence type="predicted"/>
<dbReference type="EMBL" id="CP108222">
    <property type="protein sequence ID" value="WTT18328.1"/>
    <property type="molecule type" value="Genomic_DNA"/>
</dbReference>
<protein>
    <submittedName>
        <fullName evidence="1">Uncharacterized protein</fullName>
    </submittedName>
</protein>